<organism evidence="2 3">
    <name type="scientific">Rhodococcus oxybenzonivorans</name>
    <dbReference type="NCBI Taxonomy" id="1990687"/>
    <lineage>
        <taxon>Bacteria</taxon>
        <taxon>Bacillati</taxon>
        <taxon>Actinomycetota</taxon>
        <taxon>Actinomycetes</taxon>
        <taxon>Mycobacteriales</taxon>
        <taxon>Nocardiaceae</taxon>
        <taxon>Rhodococcus</taxon>
    </lineage>
</organism>
<dbReference type="SUPFAM" id="SSF55718">
    <property type="entry name" value="SCP-like"/>
    <property type="match status" value="1"/>
</dbReference>
<protein>
    <submittedName>
        <fullName evidence="2">SCP2 sterol-binding domain-containing protein</fullName>
    </submittedName>
</protein>
<feature type="domain" description="SCP2" evidence="1">
    <location>
        <begin position="21"/>
        <end position="108"/>
    </location>
</feature>
<dbReference type="Gene3D" id="3.30.1050.10">
    <property type="entry name" value="SCP2 sterol-binding domain"/>
    <property type="match status" value="1"/>
</dbReference>
<dbReference type="AlphaFoldDB" id="A0AAE5A9L9"/>
<name>A0AAE5A9L9_9NOCA</name>
<gene>
    <name evidence="2" type="ORF">R4315_29410</name>
</gene>
<comment type="caution">
    <text evidence="2">The sequence shown here is derived from an EMBL/GenBank/DDBJ whole genome shotgun (WGS) entry which is preliminary data.</text>
</comment>
<dbReference type="EMBL" id="JAWLUP010000187">
    <property type="protein sequence ID" value="MDV7268641.1"/>
    <property type="molecule type" value="Genomic_DNA"/>
</dbReference>
<evidence type="ECO:0000313" key="3">
    <source>
        <dbReference type="Proteomes" id="UP001185863"/>
    </source>
</evidence>
<dbReference type="Proteomes" id="UP001185863">
    <property type="component" value="Unassembled WGS sequence"/>
</dbReference>
<reference evidence="2" key="1">
    <citation type="submission" date="2023-10" db="EMBL/GenBank/DDBJ databases">
        <title>Development of a sustainable strategy for remediation of hydrocarbon-contaminated territories based on the waste exchange concept.</title>
        <authorList>
            <person name="Krivoruchko A."/>
        </authorList>
    </citation>
    <scope>NUCLEOTIDE SEQUENCE</scope>
    <source>
        <strain evidence="2">IEGM 68</strain>
    </source>
</reference>
<dbReference type="InterPro" id="IPR003033">
    <property type="entry name" value="SCP2_sterol-bd_dom"/>
</dbReference>
<accession>A0AAE5A9L9</accession>
<sequence length="134" mass="14238">MSPSPSAEDLYKFIGLTFEQAKSDPKIVEKLSSTKGVLKVLTTEPNGVVIIDISGMTAVQGSADAESDCTLRMTGEYANRFWQGDLNLLLSVTSGAIGIEGKMATLAKAIPAAKELFPTYIKLLTDAGRADLLV</sequence>
<dbReference type="InterPro" id="IPR036527">
    <property type="entry name" value="SCP2_sterol-bd_dom_sf"/>
</dbReference>
<evidence type="ECO:0000313" key="2">
    <source>
        <dbReference type="EMBL" id="MDV7268641.1"/>
    </source>
</evidence>
<dbReference type="Pfam" id="PF02036">
    <property type="entry name" value="SCP2"/>
    <property type="match status" value="1"/>
</dbReference>
<proteinExistence type="predicted"/>
<dbReference type="RefSeq" id="WP_213576906.1">
    <property type="nucleotide sequence ID" value="NZ_JAWLUP010000187.1"/>
</dbReference>
<evidence type="ECO:0000259" key="1">
    <source>
        <dbReference type="Pfam" id="PF02036"/>
    </source>
</evidence>